<dbReference type="Proteomes" id="UP001623348">
    <property type="component" value="Unassembled WGS sequence"/>
</dbReference>
<feature type="compositionally biased region" description="Basic and acidic residues" evidence="1">
    <location>
        <begin position="46"/>
        <end position="56"/>
    </location>
</feature>
<name>A0ABC9XQ54_GRUJA</name>
<proteinExistence type="predicted"/>
<evidence type="ECO:0000313" key="2">
    <source>
        <dbReference type="EMBL" id="GAB0199835.1"/>
    </source>
</evidence>
<feature type="region of interest" description="Disordered" evidence="1">
    <location>
        <begin position="43"/>
        <end position="146"/>
    </location>
</feature>
<comment type="caution">
    <text evidence="2">The sequence shown here is derived from an EMBL/GenBank/DDBJ whole genome shotgun (WGS) entry which is preliminary data.</text>
</comment>
<protein>
    <submittedName>
        <fullName evidence="2">Uncharacterized protein</fullName>
    </submittedName>
</protein>
<evidence type="ECO:0000313" key="3">
    <source>
        <dbReference type="Proteomes" id="UP001623348"/>
    </source>
</evidence>
<evidence type="ECO:0000256" key="1">
    <source>
        <dbReference type="SAM" id="MobiDB-lite"/>
    </source>
</evidence>
<dbReference type="EMBL" id="BAAFJT010000024">
    <property type="protein sequence ID" value="GAB0199835.1"/>
    <property type="molecule type" value="Genomic_DNA"/>
</dbReference>
<dbReference type="AlphaFoldDB" id="A0ABC9XQ54"/>
<gene>
    <name evidence="2" type="ORF">GRJ2_002448900</name>
</gene>
<sequence length="212" mass="23143">MGNEISHKSYCCRKSRNFERPATEQKNTAVDLPVARTALEAVLWSSEDRPPEEKPQDIATGMQNKDVGRESEIASSSLPVAQIRVRTTELQDLGETQPCTEQSEEAENKPTATMSPDRQTCAPIQERSATVQRDKGDAGVTTDLPLQTAIETGARDAEDVVADQATVESNSAACKRPSDKLCKPSPLCRWLKKLKSSAEKPKVKADASTSQE</sequence>
<keyword evidence="3" id="KW-1185">Reference proteome</keyword>
<organism evidence="2 3">
    <name type="scientific">Grus japonensis</name>
    <name type="common">Japanese crane</name>
    <name type="synonym">Red-crowned crane</name>
    <dbReference type="NCBI Taxonomy" id="30415"/>
    <lineage>
        <taxon>Eukaryota</taxon>
        <taxon>Metazoa</taxon>
        <taxon>Chordata</taxon>
        <taxon>Craniata</taxon>
        <taxon>Vertebrata</taxon>
        <taxon>Euteleostomi</taxon>
        <taxon>Archelosauria</taxon>
        <taxon>Archosauria</taxon>
        <taxon>Dinosauria</taxon>
        <taxon>Saurischia</taxon>
        <taxon>Theropoda</taxon>
        <taxon>Coelurosauria</taxon>
        <taxon>Aves</taxon>
        <taxon>Neognathae</taxon>
        <taxon>Neoaves</taxon>
        <taxon>Gruiformes</taxon>
        <taxon>Gruidae</taxon>
        <taxon>Grus</taxon>
    </lineage>
</organism>
<accession>A0ABC9XQ54</accession>
<reference evidence="2 3" key="1">
    <citation type="submission" date="2024-06" db="EMBL/GenBank/DDBJ databases">
        <title>The draft genome of Grus japonensis, version 3.</title>
        <authorList>
            <person name="Nabeshima K."/>
            <person name="Suzuki S."/>
            <person name="Onuma M."/>
        </authorList>
    </citation>
    <scope>NUCLEOTIDE SEQUENCE [LARGE SCALE GENOMIC DNA]</scope>
    <source>
        <strain evidence="2 3">451A</strain>
    </source>
</reference>